<dbReference type="InterPro" id="IPR055496">
    <property type="entry name" value="DUF7068"/>
</dbReference>
<dbReference type="EMBL" id="AP018150">
    <property type="protein sequence ID" value="BBE09975.1"/>
    <property type="molecule type" value="Genomic_DNA"/>
</dbReference>
<dbReference type="SMART" id="SM00567">
    <property type="entry name" value="EZ_HEAT"/>
    <property type="match status" value="12"/>
</dbReference>
<reference evidence="1 2" key="1">
    <citation type="journal article" date="2018" name="Microbes Environ.">
        <title>Comparative Genomic Insights into Endofungal Lifestyles of Two Bacterial Endosymbionts, Mycoavidus cysteinexigens and Burkholderia rhizoxinica.</title>
        <authorList>
            <person name="Sharmin D."/>
            <person name="Guo Y."/>
            <person name="Nishizawa T."/>
            <person name="Ohshima S."/>
            <person name="Sato Y."/>
            <person name="Takashima Y."/>
            <person name="Narisawa K."/>
            <person name="Ohta H."/>
        </authorList>
    </citation>
    <scope>NUCLEOTIDE SEQUENCE [LARGE SCALE GENOMIC DNA]</scope>
    <source>
        <strain evidence="1 2">B1-EB</strain>
    </source>
</reference>
<dbReference type="KEGG" id="mcys:MCB1EB_1814"/>
<dbReference type="Pfam" id="PF05729">
    <property type="entry name" value="NACHT"/>
    <property type="match status" value="1"/>
</dbReference>
<dbReference type="PROSITE" id="PS50837">
    <property type="entry name" value="NACHT"/>
    <property type="match status" value="1"/>
</dbReference>
<dbReference type="SUPFAM" id="SSF48371">
    <property type="entry name" value="ARM repeat"/>
    <property type="match status" value="1"/>
</dbReference>
<protein>
    <submittedName>
        <fullName evidence="1">HEAT repeat protein</fullName>
    </submittedName>
</protein>
<dbReference type="Gene3D" id="3.40.50.300">
    <property type="entry name" value="P-loop containing nucleotide triphosphate hydrolases"/>
    <property type="match status" value="1"/>
</dbReference>
<dbReference type="PANTHER" id="PTHR12697">
    <property type="entry name" value="PBS LYASE HEAT-LIKE PROTEIN"/>
    <property type="match status" value="1"/>
</dbReference>
<dbReference type="Gene3D" id="1.25.10.10">
    <property type="entry name" value="Leucine-rich Repeat Variant"/>
    <property type="match status" value="4"/>
</dbReference>
<dbReference type="InterPro" id="IPR027417">
    <property type="entry name" value="P-loop_NTPase"/>
</dbReference>
<dbReference type="PANTHER" id="PTHR12697:SF5">
    <property type="entry name" value="DEOXYHYPUSINE HYDROXYLASE"/>
    <property type="match status" value="1"/>
</dbReference>
<accession>A0A2Z6EXY3</accession>
<evidence type="ECO:0000313" key="2">
    <source>
        <dbReference type="Proteomes" id="UP000282597"/>
    </source>
</evidence>
<dbReference type="Pfam" id="PF23238">
    <property type="entry name" value="DUF7068"/>
    <property type="match status" value="1"/>
</dbReference>
<evidence type="ECO:0000313" key="1">
    <source>
        <dbReference type="EMBL" id="BBE09975.1"/>
    </source>
</evidence>
<organism evidence="1 2">
    <name type="scientific">Mycoavidus cysteinexigens</name>
    <dbReference type="NCBI Taxonomy" id="1553431"/>
    <lineage>
        <taxon>Bacteria</taxon>
        <taxon>Pseudomonadati</taxon>
        <taxon>Pseudomonadota</taxon>
        <taxon>Betaproteobacteria</taxon>
        <taxon>Burkholderiales</taxon>
        <taxon>Burkholderiaceae</taxon>
        <taxon>Mycoavidus</taxon>
    </lineage>
</organism>
<sequence>MNDKKFEWTGENILNISGWGQNFRTALPAPVITPQNHVAAAQAHSATGDRANAEESYKAAIKLAKAELAKNPSYSREMALAQISAEYAAFLARENASDASSLQQPSVPESNSASAAHRPSFSSYSLPFPIQAGTEGTIVVQNCQGTINAPVHGKNNTVNVYYSPNLEARQPHAASLANLRHAFHWYYDKTSNLSIQRVSGQTVSLDDCYINLAIVESQAQKEKDQAELKKQAAAFERLPSSERLEATNPNKLIPLDQLFEKQRLLDGSEGIPKRILIQGRAGIGKTTLCKKLVYEYHHNGLWQDRFDSVLWMPLRQLKTHSPQHLEDLLCQRYFADQGRVKAQALGKTFLEYQGKTLFILDGLDEVTEMFDERHRLNHFLNHLLNQAHVLITSRPAGVNASQCNELDLELETIGFSPENVQTYIQKFTPESNQEALQQFIHRTPLIQSLVNIPIQLDALCYSWDKLPKNQAITMSMLYEAMVDKLWRKDSVRLEKEEGGKVLRANVIEGLSEEDLEELMMAEIDYLGYLAFKGLEAEKIEFSREELSQRRKELNIGSQIERKLPLDFTTNLKKTSYLHSADTERPESERYYHFLHLTFQEFFAAKFLVRHLQTDIKVRSECTSVKMLDKGLSPSPSQGELQAFIATNKYNPRYEIVWWMIAGLLKGASSERFFTLLETAPRDLIGIRHQQVMMGCLNEARSQLEELIVKKLETELMQWLHFEIKNTESNSFSSNLGSQSAFPEHLLLTCLNQPEVKKNRIIAFLENRSVLFAPAISALVAALQDEDWLVRSAAVNALGAQKMLSDSAASSLITALQDDHKNVRSAVAKALGKQKILSVAAILALITALQDEYKDVREAATNALGAQKMLSDTAVSALITALQHQDKVVRAVAAWALGRQQTLSDLTILSLTAALQDEYEYVRRAAADALGTQKMLSDAVVSALVAALQDEDWLVRSAAVNALGTQKMLSDSTVSFLFAALNDKDDDVRSDAAMALADQKTLSDELLIVALQHENKYIRYATARILGKREMLSDTVVLSLTMSLQDEVEDVRYAVINALSEQKMLSDVVVTSLIAALQNGSKYFRSAAIYALGKQKMLSDATISALLMALKNEESYVKSTAAKVIGKQEILSDAVISALITALQDSDKDVRSAVAEALGKQKMLPDAAIKALITALQDDDKDVRHEAATALSEQKILSEDAIPFLILALQDEEMSVKLWAIEALGKQKILSNDTVSSLILAFKEQHRIVRFAAAQALSRQKILADAAVSAFIMALNDDNKDLRVNAVIALCSHLEQLFTMLPNLAPNQIKAIYNLVLFPHSCKQNVSLYIQDNKLHFYTSAGLGKPIELTSEQTARIIRVLRVIQAESGIAVLPEKEIFLMEE</sequence>
<proteinExistence type="predicted"/>
<dbReference type="InterPro" id="IPR004155">
    <property type="entry name" value="PBS_lyase_HEAT"/>
</dbReference>
<name>A0A2Z6EXY3_9BURK</name>
<dbReference type="SUPFAM" id="SSF52540">
    <property type="entry name" value="P-loop containing nucleoside triphosphate hydrolases"/>
    <property type="match status" value="1"/>
</dbReference>
<dbReference type="InterPro" id="IPR007111">
    <property type="entry name" value="NACHT_NTPase"/>
</dbReference>
<dbReference type="RefSeq" id="WP_045364917.1">
    <property type="nucleotide sequence ID" value="NZ_AP018150.1"/>
</dbReference>
<gene>
    <name evidence="1" type="ORF">MCB1EB_1814</name>
</gene>
<dbReference type="Proteomes" id="UP000282597">
    <property type="component" value="Chromosome"/>
</dbReference>
<dbReference type="Pfam" id="PF13646">
    <property type="entry name" value="HEAT_2"/>
    <property type="match status" value="5"/>
</dbReference>
<dbReference type="GO" id="GO:0016491">
    <property type="term" value="F:oxidoreductase activity"/>
    <property type="evidence" value="ECO:0007669"/>
    <property type="project" value="TreeGrafter"/>
</dbReference>
<dbReference type="InterPro" id="IPR016024">
    <property type="entry name" value="ARM-type_fold"/>
</dbReference>
<dbReference type="InterPro" id="IPR011989">
    <property type="entry name" value="ARM-like"/>
</dbReference>
<keyword evidence="2" id="KW-1185">Reference proteome</keyword>